<organism evidence="3 4">
    <name type="scientific">Microbacterium amylolyticum</name>
    <dbReference type="NCBI Taxonomy" id="936337"/>
    <lineage>
        <taxon>Bacteria</taxon>
        <taxon>Bacillati</taxon>
        <taxon>Actinomycetota</taxon>
        <taxon>Actinomycetes</taxon>
        <taxon>Micrococcales</taxon>
        <taxon>Microbacteriaceae</taxon>
        <taxon>Microbacterium</taxon>
    </lineage>
</organism>
<evidence type="ECO:0000256" key="2">
    <source>
        <dbReference type="SAM" id="Phobius"/>
    </source>
</evidence>
<evidence type="ECO:0008006" key="5">
    <source>
        <dbReference type="Google" id="ProtNLM"/>
    </source>
</evidence>
<gene>
    <name evidence="3" type="ORF">JOF34_000534</name>
</gene>
<sequence length="217" mass="23348">MAKEPRVVAHLGRPETPEETAARKAENTRRYRQSKSVKNLLIALGSTLAIVAIIYFGVPRGELADPPAIDVENIAHQAETQFQRSVVVPDAPSGWGVNTAEIQAGSPTVWSITYNQIPGADRSFLRFAQALDGNETWVAQTLGGARPTGEQTIDGVTWTEYDLGDAETDRGELTYALSVQAGTDHILLYGRVGADDAATIASALSNDVTVLQKEQSE</sequence>
<proteinExistence type="predicted"/>
<evidence type="ECO:0000256" key="1">
    <source>
        <dbReference type="SAM" id="MobiDB-lite"/>
    </source>
</evidence>
<keyword evidence="2" id="KW-0812">Transmembrane</keyword>
<comment type="caution">
    <text evidence="3">The sequence shown here is derived from an EMBL/GenBank/DDBJ whole genome shotgun (WGS) entry which is preliminary data.</text>
</comment>
<accession>A0ABS4ZFY2</accession>
<dbReference type="InterPro" id="IPR025339">
    <property type="entry name" value="DUF4245"/>
</dbReference>
<dbReference type="Proteomes" id="UP001519362">
    <property type="component" value="Unassembled WGS sequence"/>
</dbReference>
<name>A0ABS4ZFY2_9MICO</name>
<dbReference type="EMBL" id="JAGIOL010000001">
    <property type="protein sequence ID" value="MBP2435948.1"/>
    <property type="molecule type" value="Genomic_DNA"/>
</dbReference>
<evidence type="ECO:0000313" key="4">
    <source>
        <dbReference type="Proteomes" id="UP001519362"/>
    </source>
</evidence>
<feature type="region of interest" description="Disordered" evidence="1">
    <location>
        <begin position="1"/>
        <end position="29"/>
    </location>
</feature>
<feature type="transmembrane region" description="Helical" evidence="2">
    <location>
        <begin position="39"/>
        <end position="58"/>
    </location>
</feature>
<keyword evidence="4" id="KW-1185">Reference proteome</keyword>
<reference evidence="3 4" key="1">
    <citation type="submission" date="2021-03" db="EMBL/GenBank/DDBJ databases">
        <title>Sequencing the genomes of 1000 actinobacteria strains.</title>
        <authorList>
            <person name="Klenk H.-P."/>
        </authorList>
    </citation>
    <scope>NUCLEOTIDE SEQUENCE [LARGE SCALE GENOMIC DNA]</scope>
    <source>
        <strain evidence="3 4">DSM 24221</strain>
    </source>
</reference>
<dbReference type="Pfam" id="PF14030">
    <property type="entry name" value="DUF4245"/>
    <property type="match status" value="1"/>
</dbReference>
<evidence type="ECO:0000313" key="3">
    <source>
        <dbReference type="EMBL" id="MBP2435948.1"/>
    </source>
</evidence>
<keyword evidence="2" id="KW-0472">Membrane</keyword>
<protein>
    <recommendedName>
        <fullName evidence="5">DUF4245 domain-containing protein</fullName>
    </recommendedName>
</protein>
<keyword evidence="2" id="KW-1133">Transmembrane helix</keyword>
<dbReference type="RefSeq" id="WP_165131446.1">
    <property type="nucleotide sequence ID" value="NZ_CP049253.1"/>
</dbReference>